<name>A0A1U7LT01_NEOID</name>
<comment type="caution">
    <text evidence="1">The sequence shown here is derived from an EMBL/GenBank/DDBJ whole genome shotgun (WGS) entry which is preliminary data.</text>
</comment>
<dbReference type="EMBL" id="LXFE01000330">
    <property type="protein sequence ID" value="OLL25713.1"/>
    <property type="molecule type" value="Genomic_DNA"/>
</dbReference>
<dbReference type="AlphaFoldDB" id="A0A1U7LT01"/>
<keyword evidence="2" id="KW-1185">Reference proteome</keyword>
<evidence type="ECO:0000313" key="1">
    <source>
        <dbReference type="EMBL" id="OLL25713.1"/>
    </source>
</evidence>
<dbReference type="Proteomes" id="UP000186594">
    <property type="component" value="Unassembled WGS sequence"/>
</dbReference>
<evidence type="ECO:0000313" key="2">
    <source>
        <dbReference type="Proteomes" id="UP000186594"/>
    </source>
</evidence>
<accession>A0A1U7LT01</accession>
<protein>
    <submittedName>
        <fullName evidence="1">Uncharacterized protein</fullName>
    </submittedName>
</protein>
<reference evidence="1 2" key="1">
    <citation type="submission" date="2016-04" db="EMBL/GenBank/DDBJ databases">
        <title>Evolutionary innovation and constraint leading to complex multicellularity in the Ascomycota.</title>
        <authorList>
            <person name="Cisse O."/>
            <person name="Nguyen A."/>
            <person name="Hewitt D.A."/>
            <person name="Jedd G."/>
            <person name="Stajich J.E."/>
        </authorList>
    </citation>
    <scope>NUCLEOTIDE SEQUENCE [LARGE SCALE GENOMIC DNA]</scope>
    <source>
        <strain evidence="1 2">DAH-3</strain>
    </source>
</reference>
<gene>
    <name evidence="1" type="ORF">NEOLI_002166</name>
</gene>
<sequence>MQASTRIMSSSRVEQLRSKYQEMNECIRPMTKTLAIISFLFVDVDKLALEECFEVLIKSVGLGYVTPRELVHAQMSQREILNFLGRGLRAVTLIREELELLGELVVSFVLSCDNY</sequence>
<organism evidence="1 2">
    <name type="scientific">Neolecta irregularis (strain DAH-3)</name>
    <dbReference type="NCBI Taxonomy" id="1198029"/>
    <lineage>
        <taxon>Eukaryota</taxon>
        <taxon>Fungi</taxon>
        <taxon>Dikarya</taxon>
        <taxon>Ascomycota</taxon>
        <taxon>Taphrinomycotina</taxon>
        <taxon>Neolectales</taxon>
        <taxon>Neolectaceae</taxon>
        <taxon>Neolecta</taxon>
    </lineage>
</organism>
<proteinExistence type="predicted"/>